<name>A0AAE1HPP2_9NEOP</name>
<gene>
    <name evidence="1" type="ORF">KUF71_002612</name>
</gene>
<dbReference type="EMBL" id="JAHWGI010001223">
    <property type="protein sequence ID" value="KAK3925226.1"/>
    <property type="molecule type" value="Genomic_DNA"/>
</dbReference>
<evidence type="ECO:0000313" key="1">
    <source>
        <dbReference type="EMBL" id="KAK3925226.1"/>
    </source>
</evidence>
<accession>A0AAE1HPP2</accession>
<keyword evidence="2" id="KW-1185">Reference proteome</keyword>
<protein>
    <submittedName>
        <fullName evidence="1">Retrovirus-related Pol polyprotein from type-1 retrotransposable element R2</fullName>
    </submittedName>
</protein>
<dbReference type="Proteomes" id="UP001219518">
    <property type="component" value="Unassembled WGS sequence"/>
</dbReference>
<proteinExistence type="predicted"/>
<comment type="caution">
    <text evidence="1">The sequence shown here is derived from an EMBL/GenBank/DDBJ whole genome shotgun (WGS) entry which is preliminary data.</text>
</comment>
<reference evidence="1" key="1">
    <citation type="submission" date="2021-07" db="EMBL/GenBank/DDBJ databases">
        <authorList>
            <person name="Catto M.A."/>
            <person name="Jacobson A."/>
            <person name="Kennedy G."/>
            <person name="Labadie P."/>
            <person name="Hunt B.G."/>
            <person name="Srinivasan R."/>
        </authorList>
    </citation>
    <scope>NUCLEOTIDE SEQUENCE</scope>
    <source>
        <strain evidence="1">PL_HMW_Pooled</strain>
        <tissue evidence="1">Head</tissue>
    </source>
</reference>
<evidence type="ECO:0000313" key="2">
    <source>
        <dbReference type="Proteomes" id="UP001219518"/>
    </source>
</evidence>
<dbReference type="AlphaFoldDB" id="A0AAE1HPP2"/>
<organism evidence="1 2">
    <name type="scientific">Frankliniella fusca</name>
    <dbReference type="NCBI Taxonomy" id="407009"/>
    <lineage>
        <taxon>Eukaryota</taxon>
        <taxon>Metazoa</taxon>
        <taxon>Ecdysozoa</taxon>
        <taxon>Arthropoda</taxon>
        <taxon>Hexapoda</taxon>
        <taxon>Insecta</taxon>
        <taxon>Pterygota</taxon>
        <taxon>Neoptera</taxon>
        <taxon>Paraneoptera</taxon>
        <taxon>Thysanoptera</taxon>
        <taxon>Terebrantia</taxon>
        <taxon>Thripoidea</taxon>
        <taxon>Thripidae</taxon>
        <taxon>Frankliniella</taxon>
    </lineage>
</organism>
<reference evidence="1" key="2">
    <citation type="journal article" date="2023" name="BMC Genomics">
        <title>Pest status, molecular evolution, and epigenetic factors derived from the genome assembly of Frankliniella fusca, a thysanopteran phytovirus vector.</title>
        <authorList>
            <person name="Catto M.A."/>
            <person name="Labadie P.E."/>
            <person name="Jacobson A.L."/>
            <person name="Kennedy G.G."/>
            <person name="Srinivasan R."/>
            <person name="Hunt B.G."/>
        </authorList>
    </citation>
    <scope>NUCLEOTIDE SEQUENCE</scope>
    <source>
        <strain evidence="1">PL_HMW_Pooled</strain>
    </source>
</reference>
<sequence>MTLDPTTDAWGSYCAKPVSRVLYRTLARVTKKTASAGNRTRVARVAGEHSTAEAIVVGSLGSWDPANNSVLNQLGIPKFRQNTLKRKCVSDAIRWSRDIYVEHVTQRRQFTQNVTLPAH</sequence>